<dbReference type="InterPro" id="IPR002656">
    <property type="entry name" value="Acyl_transf_3_dom"/>
</dbReference>
<feature type="transmembrane region" description="Helical" evidence="1">
    <location>
        <begin position="304"/>
        <end position="326"/>
    </location>
</feature>
<dbReference type="Pfam" id="PF19040">
    <property type="entry name" value="SGNH"/>
    <property type="match status" value="1"/>
</dbReference>
<feature type="transmembrane region" description="Helical" evidence="1">
    <location>
        <begin position="274"/>
        <end position="292"/>
    </location>
</feature>
<comment type="caution">
    <text evidence="4">The sequence shown here is derived from an EMBL/GenBank/DDBJ whole genome shotgun (WGS) entry which is preliminary data.</text>
</comment>
<sequence length="675" mass="74947">MRRQQIKNKVLAFWKRGMDSVDKPHYRPDIDGLRAIAVISVVLFHLDKKLVPGGFVGVDIFFVISGYLITLISYRKIREKRFTFSDFYRRRINRIIPALVTMLICVVIAGLIVLSPADLTRLVKGAAAAIAAVSNVYFWREYGNYFSSGISEAPLLHTWSLGVEEQFYIVWPMILLLLARLRGLAKLIIIPLSLAGAVVISEIGVRTAASASYYLLPTRFFELAIGSSLAIFVVEQGAFITRRGANLCGIAGLVLMYISLFVLSDVTPFPGVNALYPCIGTALLIAAGAESTSLTTRILSTKPFVQIGLISYSLYLWHWPLIAYANYLEVKITLFSGAIIFLFSIILAWLTWKFVEVPFRHTGASMSCFRTTLTRYAAPFSAIALASFIVIANNGFPSRVDSRVVAYENIIGTAPEKLHERCHSSNFFYRREPHPSCLLGVLDKRADLLLIGDSYANHFTGMVDVLAKQDRLTVMHYTMDGCLPVKGMGFGSGSSYIEKCRSRNNVSYEFIASHRFKYVLLGASWPNSGTAEDFARLHKGLQDSLISIFSAGAKPIVILNNQGTMNAQCPIRRLLTGSTKNCEKAPEPNGKQWQMFQALKREFPDLVYIDPNKVICGKGICHAMIGNVPLYRDRGHLNDIGSRLIGKILVEKGIHLTLGDASPSLFESTETMTTN</sequence>
<dbReference type="InterPro" id="IPR050879">
    <property type="entry name" value="Acyltransferase_3"/>
</dbReference>
<dbReference type="GO" id="GO:0016020">
    <property type="term" value="C:membrane"/>
    <property type="evidence" value="ECO:0007669"/>
    <property type="project" value="TreeGrafter"/>
</dbReference>
<dbReference type="Pfam" id="PF01757">
    <property type="entry name" value="Acyl_transf_3"/>
    <property type="match status" value="1"/>
</dbReference>
<dbReference type="GO" id="GO:0009103">
    <property type="term" value="P:lipopolysaccharide biosynthetic process"/>
    <property type="evidence" value="ECO:0007669"/>
    <property type="project" value="TreeGrafter"/>
</dbReference>
<protein>
    <submittedName>
        <fullName evidence="4">Peptidoglycan/LPS O-acetylase OafA/YrhL</fullName>
    </submittedName>
</protein>
<evidence type="ECO:0000313" key="4">
    <source>
        <dbReference type="EMBL" id="MBB6133795.1"/>
    </source>
</evidence>
<feature type="transmembrane region" description="Helical" evidence="1">
    <location>
        <begin position="183"/>
        <end position="205"/>
    </location>
</feature>
<reference evidence="4 5" key="1">
    <citation type="submission" date="2020-08" db="EMBL/GenBank/DDBJ databases">
        <title>The Agave Microbiome: Exploring the role of microbial communities in plant adaptations to desert environments.</title>
        <authorList>
            <person name="Partida-Martinez L.P."/>
        </authorList>
    </citation>
    <scope>NUCLEOTIDE SEQUENCE [LARGE SCALE GENOMIC DNA]</scope>
    <source>
        <strain evidence="4 5">AT3.2</strain>
    </source>
</reference>
<feature type="transmembrane region" description="Helical" evidence="1">
    <location>
        <begin position="211"/>
        <end position="232"/>
    </location>
</feature>
<keyword evidence="1" id="KW-0812">Transmembrane</keyword>
<evidence type="ECO:0000256" key="1">
    <source>
        <dbReference type="SAM" id="Phobius"/>
    </source>
</evidence>
<feature type="transmembrane region" description="Helical" evidence="1">
    <location>
        <begin position="95"/>
        <end position="116"/>
    </location>
</feature>
<feature type="domain" description="Acyltransferase 3" evidence="2">
    <location>
        <begin position="29"/>
        <end position="352"/>
    </location>
</feature>
<keyword evidence="5" id="KW-1185">Reference proteome</keyword>
<organism evidence="4 5">
    <name type="scientific">Massilia aurea</name>
    <dbReference type="NCBI Taxonomy" id="373040"/>
    <lineage>
        <taxon>Bacteria</taxon>
        <taxon>Pseudomonadati</taxon>
        <taxon>Pseudomonadota</taxon>
        <taxon>Betaproteobacteria</taxon>
        <taxon>Burkholderiales</taxon>
        <taxon>Oxalobacteraceae</taxon>
        <taxon>Telluria group</taxon>
        <taxon>Massilia</taxon>
    </lineage>
</organism>
<feature type="transmembrane region" description="Helical" evidence="1">
    <location>
        <begin position="244"/>
        <end position="262"/>
    </location>
</feature>
<evidence type="ECO:0000259" key="2">
    <source>
        <dbReference type="Pfam" id="PF01757"/>
    </source>
</evidence>
<keyword evidence="1" id="KW-0472">Membrane</keyword>
<feature type="transmembrane region" description="Helical" evidence="1">
    <location>
        <begin position="373"/>
        <end position="392"/>
    </location>
</feature>
<accession>A0A7X0CDX5</accession>
<dbReference type="RefSeq" id="WP_183553828.1">
    <property type="nucleotide sequence ID" value="NZ_JACHBX010000002.1"/>
</dbReference>
<feature type="transmembrane region" description="Helical" evidence="1">
    <location>
        <begin position="52"/>
        <end position="74"/>
    </location>
</feature>
<evidence type="ECO:0000313" key="5">
    <source>
        <dbReference type="Proteomes" id="UP000540787"/>
    </source>
</evidence>
<keyword evidence="1" id="KW-1133">Transmembrane helix</keyword>
<gene>
    <name evidence="4" type="ORF">HD842_001937</name>
</gene>
<dbReference type="Proteomes" id="UP000540787">
    <property type="component" value="Unassembled WGS sequence"/>
</dbReference>
<dbReference type="PANTHER" id="PTHR23028">
    <property type="entry name" value="ACETYLTRANSFERASE"/>
    <property type="match status" value="1"/>
</dbReference>
<feature type="domain" description="SGNH" evidence="3">
    <location>
        <begin position="421"/>
        <end position="649"/>
    </location>
</feature>
<feature type="transmembrane region" description="Helical" evidence="1">
    <location>
        <begin position="332"/>
        <end position="352"/>
    </location>
</feature>
<dbReference type="EMBL" id="JACHBX010000002">
    <property type="protein sequence ID" value="MBB6133795.1"/>
    <property type="molecule type" value="Genomic_DNA"/>
</dbReference>
<dbReference type="PANTHER" id="PTHR23028:SF53">
    <property type="entry name" value="ACYL_TRANSF_3 DOMAIN-CONTAINING PROTEIN"/>
    <property type="match status" value="1"/>
</dbReference>
<name>A0A7X0CDX5_9BURK</name>
<proteinExistence type="predicted"/>
<dbReference type="InterPro" id="IPR043968">
    <property type="entry name" value="SGNH"/>
</dbReference>
<feature type="transmembrane region" description="Helical" evidence="1">
    <location>
        <begin position="122"/>
        <end position="139"/>
    </location>
</feature>
<dbReference type="GO" id="GO:0016747">
    <property type="term" value="F:acyltransferase activity, transferring groups other than amino-acyl groups"/>
    <property type="evidence" value="ECO:0007669"/>
    <property type="project" value="InterPro"/>
</dbReference>
<dbReference type="AlphaFoldDB" id="A0A7X0CDX5"/>
<evidence type="ECO:0000259" key="3">
    <source>
        <dbReference type="Pfam" id="PF19040"/>
    </source>
</evidence>